<feature type="transmembrane region" description="Helical" evidence="1">
    <location>
        <begin position="12"/>
        <end position="33"/>
    </location>
</feature>
<dbReference type="EMBL" id="CACVAY010000071">
    <property type="protein sequence ID" value="CAA6814714.1"/>
    <property type="molecule type" value="Genomic_DNA"/>
</dbReference>
<gene>
    <name evidence="2" type="ORF">HELGO_WM4359</name>
</gene>
<dbReference type="AlphaFoldDB" id="A0A6S6T703"/>
<evidence type="ECO:0000256" key="1">
    <source>
        <dbReference type="SAM" id="Phobius"/>
    </source>
</evidence>
<protein>
    <submittedName>
        <fullName evidence="2">Uncharacterized protein</fullName>
    </submittedName>
</protein>
<reference evidence="2" key="1">
    <citation type="submission" date="2020-01" db="EMBL/GenBank/DDBJ databases">
        <authorList>
            <person name="Meier V. D."/>
            <person name="Meier V D."/>
        </authorList>
    </citation>
    <scope>NUCLEOTIDE SEQUENCE</scope>
    <source>
        <strain evidence="2">HLG_WM_MAG_07</strain>
    </source>
</reference>
<accession>A0A6S6T703</accession>
<dbReference type="InterPro" id="IPR036922">
    <property type="entry name" value="Rieske_2Fe-2S_sf"/>
</dbReference>
<keyword evidence="1" id="KW-0472">Membrane</keyword>
<organism evidence="2">
    <name type="scientific">uncultured Thiotrichaceae bacterium</name>
    <dbReference type="NCBI Taxonomy" id="298394"/>
    <lineage>
        <taxon>Bacteria</taxon>
        <taxon>Pseudomonadati</taxon>
        <taxon>Pseudomonadota</taxon>
        <taxon>Gammaproteobacteria</taxon>
        <taxon>Thiotrichales</taxon>
        <taxon>Thiotrichaceae</taxon>
        <taxon>environmental samples</taxon>
    </lineage>
</organism>
<dbReference type="GO" id="GO:0051537">
    <property type="term" value="F:2 iron, 2 sulfur cluster binding"/>
    <property type="evidence" value="ECO:0007669"/>
    <property type="project" value="InterPro"/>
</dbReference>
<keyword evidence="1" id="KW-0812">Transmembrane</keyword>
<dbReference type="Gene3D" id="2.102.10.10">
    <property type="entry name" value="Rieske [2Fe-2S] iron-sulphur domain"/>
    <property type="match status" value="1"/>
</dbReference>
<keyword evidence="1" id="KW-1133">Transmembrane helix</keyword>
<proteinExistence type="predicted"/>
<evidence type="ECO:0000313" key="2">
    <source>
        <dbReference type="EMBL" id="CAA6814714.1"/>
    </source>
</evidence>
<name>A0A6S6T703_9GAMM</name>
<sequence>MPNSKRQLYRSYLQVLTIVAILFLLIVLLRSLFQGEPTQHRFVSETNAVTVVVDLADLVPGQIHKLRLKKRPVGVLYRRDYPSQPRSADINNDLRSIDPAYFVFINETGAIRCQVSVNSAATELKDICAGVVFDMSGRVLKGSAKDLDVPPHYFNNKGQLVVGQWSSEKSF</sequence>